<dbReference type="RefSeq" id="WP_013709322.1">
    <property type="nucleotide sequence ID" value="NC_015389.1"/>
</dbReference>
<keyword evidence="6" id="KW-1185">Reference proteome</keyword>
<dbReference type="Gene3D" id="1.10.10.10">
    <property type="entry name" value="Winged helix-like DNA-binding domain superfamily/Winged helix DNA-binding domain"/>
    <property type="match status" value="1"/>
</dbReference>
<dbReference type="InterPro" id="IPR036390">
    <property type="entry name" value="WH_DNA-bd_sf"/>
</dbReference>
<name>F2N8Y0_CORGP</name>
<dbReference type="HOGENOM" id="CLU_063236_5_0_11"/>
<dbReference type="Gene3D" id="3.40.1410.10">
    <property type="entry name" value="Chorismate lyase-like"/>
    <property type="match status" value="1"/>
</dbReference>
<organism evidence="5 6">
    <name type="scientific">Coriobacterium glomerans (strain ATCC 49209 / DSM 20642 / JCM 10262 / PW2)</name>
    <dbReference type="NCBI Taxonomy" id="700015"/>
    <lineage>
        <taxon>Bacteria</taxon>
        <taxon>Bacillati</taxon>
        <taxon>Actinomycetota</taxon>
        <taxon>Coriobacteriia</taxon>
        <taxon>Coriobacteriales</taxon>
        <taxon>Coriobacteriaceae</taxon>
        <taxon>Coriobacterium</taxon>
    </lineage>
</organism>
<dbReference type="SMART" id="SM00866">
    <property type="entry name" value="UTRA"/>
    <property type="match status" value="1"/>
</dbReference>
<evidence type="ECO:0000256" key="2">
    <source>
        <dbReference type="ARBA" id="ARBA00023125"/>
    </source>
</evidence>
<dbReference type="EMBL" id="CP002628">
    <property type="protein sequence ID" value="AEB07580.1"/>
    <property type="molecule type" value="Genomic_DNA"/>
</dbReference>
<dbReference type="InterPro" id="IPR050679">
    <property type="entry name" value="Bact_HTH_transcr_reg"/>
</dbReference>
<dbReference type="InterPro" id="IPR028978">
    <property type="entry name" value="Chorismate_lyase_/UTRA_dom_sf"/>
</dbReference>
<evidence type="ECO:0000313" key="6">
    <source>
        <dbReference type="Proteomes" id="UP000006851"/>
    </source>
</evidence>
<reference evidence="6" key="1">
    <citation type="journal article" date="2013" name="Stand. Genomic Sci.">
        <title>Complete genome sequence of Coriobacterium glomerans type strain (PW2(T)) from the midgut of Pyrrhocoris apterus L. (red soldier bug).</title>
        <authorList>
            <person name="Stackebrandt E."/>
            <person name="Zeytun A."/>
            <person name="Lapidus A."/>
            <person name="Nolan M."/>
            <person name="Lucas S."/>
            <person name="Hammon N."/>
            <person name="Deshpande S."/>
            <person name="Cheng J.F."/>
            <person name="Tapia R."/>
            <person name="Goodwin L.A."/>
            <person name="Pitluck S."/>
            <person name="Liolios K."/>
            <person name="Pagani I."/>
            <person name="Ivanova N."/>
            <person name="Mavromatis K."/>
            <person name="Mikhailova N."/>
            <person name="Huntemann M."/>
            <person name="Pati A."/>
            <person name="Chen A."/>
            <person name="Palaniappan K."/>
            <person name="Chang Y.J."/>
            <person name="Land M."/>
            <person name="Hauser L."/>
            <person name="Rohde M."/>
            <person name="Pukall R."/>
            <person name="Goker M."/>
            <person name="Detter J.C."/>
            <person name="Woyke T."/>
            <person name="Bristow J."/>
            <person name="Eisen J.A."/>
            <person name="Markowitz V."/>
            <person name="Hugenholtz P."/>
            <person name="Kyrpides N.C."/>
            <person name="Klenk H.P."/>
        </authorList>
    </citation>
    <scope>NUCLEOTIDE SEQUENCE</scope>
    <source>
        <strain evidence="6">ATCC 49209 / DSM 20642 / JCM 10262 / PW2</strain>
    </source>
</reference>
<dbReference type="OrthoDB" id="8584262at2"/>
<keyword evidence="2" id="KW-0238">DNA-binding</keyword>
<gene>
    <name evidence="5" type="ordered locus">Corgl_1480</name>
</gene>
<dbReference type="STRING" id="700015.Corgl_1480"/>
<feature type="domain" description="HTH gntR-type" evidence="4">
    <location>
        <begin position="1"/>
        <end position="69"/>
    </location>
</feature>
<dbReference type="PANTHER" id="PTHR44846">
    <property type="entry name" value="MANNOSYL-D-GLYCERATE TRANSPORT/METABOLISM SYSTEM REPRESSOR MNGR-RELATED"/>
    <property type="match status" value="1"/>
</dbReference>
<proteinExistence type="predicted"/>
<protein>
    <submittedName>
        <fullName evidence="5">Transcriptional regulator, GntR family</fullName>
    </submittedName>
</protein>
<dbReference type="GO" id="GO:0045892">
    <property type="term" value="P:negative regulation of DNA-templated transcription"/>
    <property type="evidence" value="ECO:0007669"/>
    <property type="project" value="TreeGrafter"/>
</dbReference>
<keyword evidence="3" id="KW-0804">Transcription</keyword>
<dbReference type="AlphaFoldDB" id="F2N8Y0"/>
<dbReference type="KEGG" id="cgo:Corgl_1480"/>
<dbReference type="InterPro" id="IPR000524">
    <property type="entry name" value="Tscrpt_reg_HTH_GntR"/>
</dbReference>
<keyword evidence="1" id="KW-0805">Transcription regulation</keyword>
<dbReference type="InterPro" id="IPR011663">
    <property type="entry name" value="UTRA"/>
</dbReference>
<dbReference type="GO" id="GO:0003677">
    <property type="term" value="F:DNA binding"/>
    <property type="evidence" value="ECO:0007669"/>
    <property type="project" value="UniProtKB-KW"/>
</dbReference>
<dbReference type="eggNOG" id="COG2188">
    <property type="taxonomic scope" value="Bacteria"/>
</dbReference>
<dbReference type="PANTHER" id="PTHR44846:SF4">
    <property type="entry name" value="HTH GNTR-TYPE DOMAIN-CONTAINING PROTEIN"/>
    <property type="match status" value="1"/>
</dbReference>
<evidence type="ECO:0000313" key="5">
    <source>
        <dbReference type="EMBL" id="AEB07580.1"/>
    </source>
</evidence>
<evidence type="ECO:0000256" key="3">
    <source>
        <dbReference type="ARBA" id="ARBA00023163"/>
    </source>
</evidence>
<sequence>MLKYEAIARDIQSSIEDGSLRPNERLPTVVELCEIYAVSKITVKRAMDWLTEAGLVTTRRGSGSYVKNSTGLVDDPLSVGVNDRAQGFTAEHADPAEKVSSMVYAFDIVIPSPEIARHLAIANDDFTYYHCRTRLVNNVPITIEYTHMPLDLIPGLKRRHVCASVYRYLQQGLGLKIASFHRAIRAVPADQIEAERLGIACNEPLLEFEQVGYLDSGVPFEYSISRNVGKRYTLHNITLA</sequence>
<dbReference type="Proteomes" id="UP000006851">
    <property type="component" value="Chromosome"/>
</dbReference>
<dbReference type="SUPFAM" id="SSF46785">
    <property type="entry name" value="Winged helix' DNA-binding domain"/>
    <property type="match status" value="1"/>
</dbReference>
<dbReference type="Pfam" id="PF00392">
    <property type="entry name" value="GntR"/>
    <property type="match status" value="1"/>
</dbReference>
<dbReference type="InterPro" id="IPR036388">
    <property type="entry name" value="WH-like_DNA-bd_sf"/>
</dbReference>
<dbReference type="CDD" id="cd07377">
    <property type="entry name" value="WHTH_GntR"/>
    <property type="match status" value="1"/>
</dbReference>
<evidence type="ECO:0000256" key="1">
    <source>
        <dbReference type="ARBA" id="ARBA00023015"/>
    </source>
</evidence>
<dbReference type="GO" id="GO:0003700">
    <property type="term" value="F:DNA-binding transcription factor activity"/>
    <property type="evidence" value="ECO:0007669"/>
    <property type="project" value="InterPro"/>
</dbReference>
<accession>F2N8Y0</accession>
<dbReference type="Pfam" id="PF07702">
    <property type="entry name" value="UTRA"/>
    <property type="match status" value="1"/>
</dbReference>
<dbReference type="SUPFAM" id="SSF64288">
    <property type="entry name" value="Chorismate lyase-like"/>
    <property type="match status" value="1"/>
</dbReference>
<dbReference type="SMART" id="SM00345">
    <property type="entry name" value="HTH_GNTR"/>
    <property type="match status" value="1"/>
</dbReference>
<evidence type="ECO:0000259" key="4">
    <source>
        <dbReference type="PROSITE" id="PS50949"/>
    </source>
</evidence>
<dbReference type="PROSITE" id="PS50949">
    <property type="entry name" value="HTH_GNTR"/>
    <property type="match status" value="1"/>
</dbReference>